<feature type="compositionally biased region" description="Low complexity" evidence="13">
    <location>
        <begin position="283"/>
        <end position="297"/>
    </location>
</feature>
<evidence type="ECO:0000259" key="15">
    <source>
        <dbReference type="Pfam" id="PF03443"/>
    </source>
</evidence>
<evidence type="ECO:0000256" key="10">
    <source>
        <dbReference type="ARBA" id="ARBA00044502"/>
    </source>
</evidence>
<keyword evidence="14" id="KW-0732">Signal</keyword>
<keyword evidence="6" id="KW-0503">Monooxygenase</keyword>
<evidence type="ECO:0000256" key="3">
    <source>
        <dbReference type="ARBA" id="ARBA00023001"/>
    </source>
</evidence>
<accession>A0AAD7KH32</accession>
<dbReference type="PANTHER" id="PTHR33353:SF6">
    <property type="entry name" value="ENDOGLUCANASE IV"/>
    <property type="match status" value="1"/>
</dbReference>
<protein>
    <recommendedName>
        <fullName evidence="12">lytic cellulose monooxygenase (C4-dehydrogenating)</fullName>
        <ecNumber evidence="12">1.14.99.56</ecNumber>
    </recommendedName>
</protein>
<feature type="domain" description="Auxiliary Activity family 9 catalytic" evidence="15">
    <location>
        <begin position="22"/>
        <end position="231"/>
    </location>
</feature>
<keyword evidence="2" id="KW-0479">Metal-binding</keyword>
<dbReference type="InterPro" id="IPR005103">
    <property type="entry name" value="AA9_LPMO"/>
</dbReference>
<dbReference type="EC" id="1.14.99.56" evidence="12"/>
<evidence type="ECO:0000256" key="4">
    <source>
        <dbReference type="ARBA" id="ARBA00023002"/>
    </source>
</evidence>
<dbReference type="CDD" id="cd21175">
    <property type="entry name" value="LPMO_AA9"/>
    <property type="match status" value="1"/>
</dbReference>
<evidence type="ECO:0000256" key="9">
    <source>
        <dbReference type="ARBA" id="ARBA00023326"/>
    </source>
</evidence>
<evidence type="ECO:0000313" key="16">
    <source>
        <dbReference type="EMBL" id="KAJ7784565.1"/>
    </source>
</evidence>
<organism evidence="16 17">
    <name type="scientific">Mycena metata</name>
    <dbReference type="NCBI Taxonomy" id="1033252"/>
    <lineage>
        <taxon>Eukaryota</taxon>
        <taxon>Fungi</taxon>
        <taxon>Dikarya</taxon>
        <taxon>Basidiomycota</taxon>
        <taxon>Agaricomycotina</taxon>
        <taxon>Agaricomycetes</taxon>
        <taxon>Agaricomycetidae</taxon>
        <taxon>Agaricales</taxon>
        <taxon>Marasmiineae</taxon>
        <taxon>Mycenaceae</taxon>
        <taxon>Mycena</taxon>
    </lineage>
</organism>
<dbReference type="PANTHER" id="PTHR33353">
    <property type="entry name" value="PUTATIVE (AFU_ORTHOLOGUE AFUA_1G12560)-RELATED"/>
    <property type="match status" value="1"/>
</dbReference>
<evidence type="ECO:0000256" key="1">
    <source>
        <dbReference type="ARBA" id="ARBA00001973"/>
    </source>
</evidence>
<comment type="cofactor">
    <cofactor evidence="1">
        <name>Cu(2+)</name>
        <dbReference type="ChEBI" id="CHEBI:29036"/>
    </cofactor>
</comment>
<comment type="catalytic activity">
    <reaction evidence="11">
        <text>[(1-&gt;4)-beta-D-glucosyl]n+m + reduced acceptor + O2 = 4-dehydro-beta-D-glucosyl-[(1-&gt;4)-beta-D-glucosyl]n-1 + [(1-&gt;4)-beta-D-glucosyl]m + acceptor + H2O.</text>
        <dbReference type="EC" id="1.14.99.56"/>
    </reaction>
</comment>
<evidence type="ECO:0000256" key="14">
    <source>
        <dbReference type="SAM" id="SignalP"/>
    </source>
</evidence>
<gene>
    <name evidence="16" type="ORF">B0H16DRAFT_1492983</name>
</gene>
<keyword evidence="5" id="KW-0186">Copper</keyword>
<evidence type="ECO:0000256" key="13">
    <source>
        <dbReference type="SAM" id="MobiDB-lite"/>
    </source>
</evidence>
<dbReference type="GO" id="GO:0004497">
    <property type="term" value="F:monooxygenase activity"/>
    <property type="evidence" value="ECO:0007669"/>
    <property type="project" value="UniProtKB-KW"/>
</dbReference>
<keyword evidence="3" id="KW-0136">Cellulose degradation</keyword>
<keyword evidence="16" id="KW-0378">Hydrolase</keyword>
<evidence type="ECO:0000256" key="11">
    <source>
        <dbReference type="ARBA" id="ARBA00045077"/>
    </source>
</evidence>
<reference evidence="16" key="1">
    <citation type="submission" date="2023-03" db="EMBL/GenBank/DDBJ databases">
        <title>Massive genome expansion in bonnet fungi (Mycena s.s.) driven by repeated elements and novel gene families across ecological guilds.</title>
        <authorList>
            <consortium name="Lawrence Berkeley National Laboratory"/>
            <person name="Harder C.B."/>
            <person name="Miyauchi S."/>
            <person name="Viragh M."/>
            <person name="Kuo A."/>
            <person name="Thoen E."/>
            <person name="Andreopoulos B."/>
            <person name="Lu D."/>
            <person name="Skrede I."/>
            <person name="Drula E."/>
            <person name="Henrissat B."/>
            <person name="Morin E."/>
            <person name="Kohler A."/>
            <person name="Barry K."/>
            <person name="LaButti K."/>
            <person name="Morin E."/>
            <person name="Salamov A."/>
            <person name="Lipzen A."/>
            <person name="Mereny Z."/>
            <person name="Hegedus B."/>
            <person name="Baldrian P."/>
            <person name="Stursova M."/>
            <person name="Weitz H."/>
            <person name="Taylor A."/>
            <person name="Grigoriev I.V."/>
            <person name="Nagy L.G."/>
            <person name="Martin F."/>
            <person name="Kauserud H."/>
        </authorList>
    </citation>
    <scope>NUCLEOTIDE SEQUENCE</scope>
    <source>
        <strain evidence="16">CBHHK182m</strain>
    </source>
</reference>
<keyword evidence="8" id="KW-0119">Carbohydrate metabolism</keyword>
<dbReference type="InterPro" id="IPR049892">
    <property type="entry name" value="AA9"/>
</dbReference>
<evidence type="ECO:0000256" key="8">
    <source>
        <dbReference type="ARBA" id="ARBA00023277"/>
    </source>
</evidence>
<evidence type="ECO:0000256" key="7">
    <source>
        <dbReference type="ARBA" id="ARBA00023157"/>
    </source>
</evidence>
<feature type="chain" id="PRO_5042080719" description="lytic cellulose monooxygenase (C4-dehydrogenating)" evidence="14">
    <location>
        <begin position="22"/>
        <end position="332"/>
    </location>
</feature>
<dbReference type="GO" id="GO:0030245">
    <property type="term" value="P:cellulose catabolic process"/>
    <property type="evidence" value="ECO:0007669"/>
    <property type="project" value="UniProtKB-KW"/>
</dbReference>
<keyword evidence="7" id="KW-1015">Disulfide bond</keyword>
<evidence type="ECO:0000256" key="6">
    <source>
        <dbReference type="ARBA" id="ARBA00023033"/>
    </source>
</evidence>
<evidence type="ECO:0000256" key="12">
    <source>
        <dbReference type="ARBA" id="ARBA00047174"/>
    </source>
</evidence>
<feature type="signal peptide" evidence="14">
    <location>
        <begin position="1"/>
        <end position="21"/>
    </location>
</feature>
<dbReference type="EMBL" id="JARKIB010000002">
    <property type="protein sequence ID" value="KAJ7784565.1"/>
    <property type="molecule type" value="Genomic_DNA"/>
</dbReference>
<name>A0AAD7KH32_9AGAR</name>
<keyword evidence="9" id="KW-0624">Polysaccharide degradation</keyword>
<feature type="region of interest" description="Disordered" evidence="13">
    <location>
        <begin position="247"/>
        <end position="317"/>
    </location>
</feature>
<proteinExistence type="inferred from homology"/>
<dbReference type="AlphaFoldDB" id="A0AAD7KH32"/>
<evidence type="ECO:0000256" key="2">
    <source>
        <dbReference type="ARBA" id="ARBA00022723"/>
    </source>
</evidence>
<keyword evidence="17" id="KW-1185">Reference proteome</keyword>
<dbReference type="GO" id="GO:0046872">
    <property type="term" value="F:metal ion binding"/>
    <property type="evidence" value="ECO:0007669"/>
    <property type="project" value="UniProtKB-KW"/>
</dbReference>
<comment type="similarity">
    <text evidence="10">Belongs to the polysaccharide monooxygenase AA9 family.</text>
</comment>
<feature type="compositionally biased region" description="Pro residues" evidence="13">
    <location>
        <begin position="264"/>
        <end position="282"/>
    </location>
</feature>
<dbReference type="Pfam" id="PF03443">
    <property type="entry name" value="AA9"/>
    <property type="match status" value="1"/>
</dbReference>
<keyword evidence="4" id="KW-0560">Oxidoreductase</keyword>
<sequence length="332" mass="33857">MVLNRALSLLVAVTLGSQVAAHGWVGSISIAGTTYQGPPLGTSGPPSIIRQVNTNSPVTSVSDPDLACGPNALEPAQDVANANPGDAIDVYWVSTAGAWFHDVGPMLTYLASCGSSSPCSQFDTSGAMWFKIQQVGRDAAGWAQADMNNGAPANLSLPSNLAAGNYIMRHEIIALQNGVSEGGAEFYASCSQLQVGGSGTGTPTAAELVKIPGAYSATDPGILVDVYSNPNAAYTFPGPPIAAFVSGGGAAPPPSNPPASGSPGSPPHPTTSPGQPMSPPGGSPASTSTGSRPSSTSCRLKRNVLNARSVPVAATSRRRWHRVLRDLPLFRK</sequence>
<evidence type="ECO:0000313" key="17">
    <source>
        <dbReference type="Proteomes" id="UP001215598"/>
    </source>
</evidence>
<comment type="caution">
    <text evidence="16">The sequence shown here is derived from an EMBL/GenBank/DDBJ whole genome shotgun (WGS) entry which is preliminary data.</text>
</comment>
<dbReference type="Proteomes" id="UP001215598">
    <property type="component" value="Unassembled WGS sequence"/>
</dbReference>
<evidence type="ECO:0000256" key="5">
    <source>
        <dbReference type="ARBA" id="ARBA00023008"/>
    </source>
</evidence>
<dbReference type="GO" id="GO:0016787">
    <property type="term" value="F:hydrolase activity"/>
    <property type="evidence" value="ECO:0007669"/>
    <property type="project" value="UniProtKB-KW"/>
</dbReference>
<dbReference type="Gene3D" id="2.70.50.70">
    <property type="match status" value="1"/>
</dbReference>